<evidence type="ECO:0000256" key="2">
    <source>
        <dbReference type="PIRNR" id="PIRNR036893"/>
    </source>
</evidence>
<dbReference type="Pfam" id="PF08212">
    <property type="entry name" value="Lipocalin_2"/>
    <property type="match status" value="1"/>
</dbReference>
<evidence type="ECO:0000313" key="5">
    <source>
        <dbReference type="Proteomes" id="UP000001307"/>
    </source>
</evidence>
<dbReference type="PANTHER" id="PTHR10612:SF34">
    <property type="entry name" value="APOLIPOPROTEIN D"/>
    <property type="match status" value="1"/>
</dbReference>
<dbReference type="EMBL" id="FN653078">
    <property type="protein sequence ID" value="CBY11217.1"/>
    <property type="molecule type" value="Genomic_DNA"/>
</dbReference>
<accession>E4XML0</accession>
<dbReference type="Gene3D" id="2.40.128.20">
    <property type="match status" value="1"/>
</dbReference>
<dbReference type="InterPro" id="IPR000566">
    <property type="entry name" value="Lipocln_cytosolic_FA-bd_dom"/>
</dbReference>
<dbReference type="GO" id="GO:0000302">
    <property type="term" value="P:response to reactive oxygen species"/>
    <property type="evidence" value="ECO:0007669"/>
    <property type="project" value="TreeGrafter"/>
</dbReference>
<evidence type="ECO:0000259" key="3">
    <source>
        <dbReference type="Pfam" id="PF08212"/>
    </source>
</evidence>
<dbReference type="PIRSF" id="PIRSF036893">
    <property type="entry name" value="Lipocalin_ApoD"/>
    <property type="match status" value="1"/>
</dbReference>
<protein>
    <recommendedName>
        <fullName evidence="3">Lipocalin/cytosolic fatty-acid binding domain-containing protein</fullName>
    </recommendedName>
</protein>
<comment type="similarity">
    <text evidence="1 2">Belongs to the calycin superfamily. Lipocalin family.</text>
</comment>
<evidence type="ECO:0000256" key="1">
    <source>
        <dbReference type="ARBA" id="ARBA00006889"/>
    </source>
</evidence>
<feature type="domain" description="Lipocalin/cytosolic fatty-acid binding" evidence="3">
    <location>
        <begin position="30"/>
        <end position="171"/>
    </location>
</feature>
<dbReference type="GO" id="GO:0006629">
    <property type="term" value="P:lipid metabolic process"/>
    <property type="evidence" value="ECO:0007669"/>
    <property type="project" value="TreeGrafter"/>
</dbReference>
<dbReference type="InterPro" id="IPR012674">
    <property type="entry name" value="Calycin"/>
</dbReference>
<dbReference type="InParanoid" id="E4XML0"/>
<dbReference type="InterPro" id="IPR022271">
    <property type="entry name" value="Lipocalin_ApoD"/>
</dbReference>
<keyword evidence="5" id="KW-1185">Reference proteome</keyword>
<name>E4XML0_OIKDI</name>
<evidence type="ECO:0000313" key="4">
    <source>
        <dbReference type="EMBL" id="CBY11217.1"/>
    </source>
</evidence>
<dbReference type="GO" id="GO:0005737">
    <property type="term" value="C:cytoplasm"/>
    <property type="evidence" value="ECO:0007669"/>
    <property type="project" value="TreeGrafter"/>
</dbReference>
<dbReference type="OrthoDB" id="565904at2759"/>
<dbReference type="Proteomes" id="UP000001307">
    <property type="component" value="Unassembled WGS sequence"/>
</dbReference>
<reference evidence="4" key="1">
    <citation type="journal article" date="2010" name="Science">
        <title>Plasticity of animal genome architecture unmasked by rapid evolution of a pelagic tunicate.</title>
        <authorList>
            <person name="Denoeud F."/>
            <person name="Henriet S."/>
            <person name="Mungpakdee S."/>
            <person name="Aury J.M."/>
            <person name="Da Silva C."/>
            <person name="Brinkmann H."/>
            <person name="Mikhaleva J."/>
            <person name="Olsen L.C."/>
            <person name="Jubin C."/>
            <person name="Canestro C."/>
            <person name="Bouquet J.M."/>
            <person name="Danks G."/>
            <person name="Poulain J."/>
            <person name="Campsteijn C."/>
            <person name="Adamski M."/>
            <person name="Cross I."/>
            <person name="Yadetie F."/>
            <person name="Muffato M."/>
            <person name="Louis A."/>
            <person name="Butcher S."/>
            <person name="Tsagkogeorga G."/>
            <person name="Konrad A."/>
            <person name="Singh S."/>
            <person name="Jensen M.F."/>
            <person name="Cong E.H."/>
            <person name="Eikeseth-Otteraa H."/>
            <person name="Noel B."/>
            <person name="Anthouard V."/>
            <person name="Porcel B.M."/>
            <person name="Kachouri-Lafond R."/>
            <person name="Nishino A."/>
            <person name="Ugolini M."/>
            <person name="Chourrout P."/>
            <person name="Nishida H."/>
            <person name="Aasland R."/>
            <person name="Huzurbazar S."/>
            <person name="Westhof E."/>
            <person name="Delsuc F."/>
            <person name="Lehrach H."/>
            <person name="Reinhardt R."/>
            <person name="Weissenbach J."/>
            <person name="Roy S.W."/>
            <person name="Artiguenave F."/>
            <person name="Postlethwait J.H."/>
            <person name="Manak J.R."/>
            <person name="Thompson E.M."/>
            <person name="Jaillon O."/>
            <person name="Du Pasquier L."/>
            <person name="Boudinot P."/>
            <person name="Liberles D.A."/>
            <person name="Volff J.N."/>
            <person name="Philippe H."/>
            <person name="Lenhard B."/>
            <person name="Roest Crollius H."/>
            <person name="Wincker P."/>
            <person name="Chourrout D."/>
        </authorList>
    </citation>
    <scope>NUCLEOTIDE SEQUENCE [LARGE SCALE GENOMIC DNA]</scope>
</reference>
<proteinExistence type="inferred from homology"/>
<dbReference type="SUPFAM" id="SSF50814">
    <property type="entry name" value="Lipocalins"/>
    <property type="match status" value="1"/>
</dbReference>
<sequence>MKTALLFSAANAQLISFGKSCTSPPLIADFDLDRYYGKWWENARTPVSFSDDNDKCGGAEYGPVDASTITVNNSHIIPYSDNSGSGLELQEILGNAKILDANFPNKLLVYFDYGYQLSASRDERSNYWIMDTNYDEYAIIMNCEDFGSFSLEWGWLLTRDQNIRENNPQRWAELMDIAIGFSDVWEREEILMIPQDPNDCTYDKESYWPN</sequence>
<organism evidence="4">
    <name type="scientific">Oikopleura dioica</name>
    <name type="common">Tunicate</name>
    <dbReference type="NCBI Taxonomy" id="34765"/>
    <lineage>
        <taxon>Eukaryota</taxon>
        <taxon>Metazoa</taxon>
        <taxon>Chordata</taxon>
        <taxon>Tunicata</taxon>
        <taxon>Appendicularia</taxon>
        <taxon>Copelata</taxon>
        <taxon>Oikopleuridae</taxon>
        <taxon>Oikopleura</taxon>
    </lineage>
</organism>
<dbReference type="PANTHER" id="PTHR10612">
    <property type="entry name" value="APOLIPOPROTEIN D"/>
    <property type="match status" value="1"/>
</dbReference>
<gene>
    <name evidence="4" type="ORF">GSOID_T00015404001</name>
</gene>
<dbReference type="AlphaFoldDB" id="E4XML0"/>